<keyword evidence="1 2" id="KW-0378">Hydrolase</keyword>
<accession>A0A3B6VMB4</accession>
<dbReference type="Gene3D" id="1.10.3210.10">
    <property type="entry name" value="Hypothetical protein af1432"/>
    <property type="match status" value="1"/>
</dbReference>
<dbReference type="NCBIfam" id="TIGR01353">
    <property type="entry name" value="dGTP_triPase"/>
    <property type="match status" value="1"/>
</dbReference>
<protein>
    <submittedName>
        <fullName evidence="2">Deoxyguanosinetriphosphate triphosphohydrolase</fullName>
    </submittedName>
</protein>
<dbReference type="SUPFAM" id="SSF109604">
    <property type="entry name" value="HD-domain/PDEase-like"/>
    <property type="match status" value="1"/>
</dbReference>
<dbReference type="EMBL" id="CP002873">
    <property type="protein sequence ID" value="AGA67061.1"/>
    <property type="molecule type" value="Genomic_DNA"/>
</dbReference>
<organism evidence="2 3">
    <name type="scientific">Brachyspira pilosicoli P43/6/78</name>
    <dbReference type="NCBI Taxonomy" id="1042417"/>
    <lineage>
        <taxon>Bacteria</taxon>
        <taxon>Pseudomonadati</taxon>
        <taxon>Spirochaetota</taxon>
        <taxon>Spirochaetia</taxon>
        <taxon>Brachyspirales</taxon>
        <taxon>Brachyspiraceae</taxon>
        <taxon>Brachyspira</taxon>
    </lineage>
</organism>
<proteinExistence type="predicted"/>
<dbReference type="Proteomes" id="UP000010793">
    <property type="component" value="Chromosome"/>
</dbReference>
<dbReference type="Gene3D" id="1.10.3410.10">
    <property type="entry name" value="putative deoxyguanosinetriphosphate triphosphohydrolase like domain"/>
    <property type="match status" value="1"/>
</dbReference>
<evidence type="ECO:0000313" key="3">
    <source>
        <dbReference type="Proteomes" id="UP000010793"/>
    </source>
</evidence>
<gene>
    <name evidence="2" type="ORF">BPP43_09395</name>
</gene>
<dbReference type="InterPro" id="IPR006261">
    <property type="entry name" value="dGTPase"/>
</dbReference>
<keyword evidence="3" id="KW-1185">Reference proteome</keyword>
<sequence>MKEQYRIHFKKFFEKNKNIISEDKQNDFINFDGNPQTFRIVSFLESIKDTHGLNLTYSTLATSMKYPVNSCTGNKKTNKSDQDIRYKKFGYFKSEEEFAKKVLTETGLLDSNNNIYRHPLAFLLEAADDIAYSIGDIEDGVKKGIFTITDILNEIKDDIGKDRLEKINKSIKESYIEENAIIYLRVNIQEKMIEDVVQEFMKHYNDIMNGNYKYELLLESESKNLREKLKNILDKLILSDHRIIQTEISGGKALTFLTTLFLNEFSKEEFAKCVFIKLKYSENKIDIQNNSYKLISKSYKKLYETKLKDIMDNKGFSDFKEEIYYYSFLLITDYISGMTDSYCINLYRKLNSIDIY</sequence>
<evidence type="ECO:0000256" key="1">
    <source>
        <dbReference type="ARBA" id="ARBA00022801"/>
    </source>
</evidence>
<name>A0A3B6VMB4_BRAPL</name>
<evidence type="ECO:0000313" key="2">
    <source>
        <dbReference type="EMBL" id="AGA67061.1"/>
    </source>
</evidence>
<dbReference type="RefSeq" id="WP_015274747.1">
    <property type="nucleotide sequence ID" value="NC_019908.1"/>
</dbReference>
<dbReference type="KEGG" id="bpip:BPP43_09395"/>
<dbReference type="AlphaFoldDB" id="A0A3B6VMB4"/>
<dbReference type="GO" id="GO:0016793">
    <property type="term" value="F:triphosphoric monoester hydrolase activity"/>
    <property type="evidence" value="ECO:0007669"/>
    <property type="project" value="InterPro"/>
</dbReference>
<dbReference type="InterPro" id="IPR023293">
    <property type="entry name" value="dGTP_triP_hydro_central_sf"/>
</dbReference>
<reference evidence="2 3" key="1">
    <citation type="journal article" date="2013" name="Genome Announc.">
        <title>Complete Genome Sequence of the Porcine Strain Brachyspira pilosicoli P43/6/78(T.).</title>
        <authorList>
            <person name="Lin C."/>
            <person name="den Bakker H.C."/>
            <person name="Suzuki H."/>
            <person name="Lefebure T."/>
            <person name="Ponnala L."/>
            <person name="Sun Q."/>
            <person name="Stanhope M.J."/>
            <person name="Wiedmann M."/>
            <person name="Duhamel G.E."/>
        </authorList>
    </citation>
    <scope>NUCLEOTIDE SEQUENCE [LARGE SCALE GENOMIC DNA]</scope>
    <source>
        <strain evidence="2 3">P43/6/78</strain>
    </source>
</reference>